<dbReference type="AlphaFoldDB" id="A0A4U1J4Y4"/>
<dbReference type="RefSeq" id="WP_136932387.1">
    <property type="nucleotide sequence ID" value="NZ_SSMQ01000035.1"/>
</dbReference>
<dbReference type="OrthoDB" id="5382283at2"/>
<evidence type="ECO:0000313" key="2">
    <source>
        <dbReference type="Proteomes" id="UP000309215"/>
    </source>
</evidence>
<dbReference type="EMBL" id="SSMQ01000035">
    <property type="protein sequence ID" value="TKD02264.1"/>
    <property type="molecule type" value="Genomic_DNA"/>
</dbReference>
<gene>
    <name evidence="1" type="ORF">E8A74_29260</name>
</gene>
<organism evidence="1 2">
    <name type="scientific">Polyangium fumosum</name>
    <dbReference type="NCBI Taxonomy" id="889272"/>
    <lineage>
        <taxon>Bacteria</taxon>
        <taxon>Pseudomonadati</taxon>
        <taxon>Myxococcota</taxon>
        <taxon>Polyangia</taxon>
        <taxon>Polyangiales</taxon>
        <taxon>Polyangiaceae</taxon>
        <taxon>Polyangium</taxon>
    </lineage>
</organism>
<sequence>MKNRVFFPQVALDEWLVEDRVDLRNDELTIKSEGRKYRIIEAIRVMSEVSGSPDSHELLGKVKSKAFLAELGAEILETSMILGDNAYDVVPGFVGAPIGTFADHQRVGPPSQTRNLTTDEDLLAAFLATKL</sequence>
<accession>A0A4U1J4Y4</accession>
<proteinExistence type="predicted"/>
<keyword evidence="2" id="KW-1185">Reference proteome</keyword>
<evidence type="ECO:0000313" key="1">
    <source>
        <dbReference type="EMBL" id="TKD02264.1"/>
    </source>
</evidence>
<protein>
    <submittedName>
        <fullName evidence="1">Uncharacterized protein</fullName>
    </submittedName>
</protein>
<name>A0A4U1J4Y4_9BACT</name>
<comment type="caution">
    <text evidence="1">The sequence shown here is derived from an EMBL/GenBank/DDBJ whole genome shotgun (WGS) entry which is preliminary data.</text>
</comment>
<reference evidence="1 2" key="1">
    <citation type="submission" date="2019-04" db="EMBL/GenBank/DDBJ databases">
        <authorList>
            <person name="Li Y."/>
            <person name="Wang J."/>
        </authorList>
    </citation>
    <scope>NUCLEOTIDE SEQUENCE [LARGE SCALE GENOMIC DNA]</scope>
    <source>
        <strain evidence="1 2">DSM 14668</strain>
    </source>
</reference>
<dbReference type="Proteomes" id="UP000309215">
    <property type="component" value="Unassembled WGS sequence"/>
</dbReference>